<dbReference type="GO" id="GO:0005829">
    <property type="term" value="C:cytosol"/>
    <property type="evidence" value="ECO:0007669"/>
    <property type="project" value="TreeGrafter"/>
</dbReference>
<evidence type="ECO:0000313" key="8">
    <source>
        <dbReference type="Proteomes" id="UP000237947"/>
    </source>
</evidence>
<dbReference type="Gene3D" id="3.40.1170.60">
    <property type="match status" value="1"/>
</dbReference>
<dbReference type="OrthoDB" id="9808813at2"/>
<dbReference type="GO" id="GO:0042276">
    <property type="term" value="P:error-prone translesion synthesis"/>
    <property type="evidence" value="ECO:0007669"/>
    <property type="project" value="TreeGrafter"/>
</dbReference>
<dbReference type="Pfam" id="PF11799">
    <property type="entry name" value="IMS_C"/>
    <property type="match status" value="1"/>
</dbReference>
<dbReference type="EMBL" id="CP027226">
    <property type="protein sequence ID" value="AVM42860.1"/>
    <property type="molecule type" value="Genomic_DNA"/>
</dbReference>
<dbReference type="InterPro" id="IPR024728">
    <property type="entry name" value="PolY_HhH_motif"/>
</dbReference>
<keyword evidence="2" id="KW-0515">Mutator protein</keyword>
<evidence type="ECO:0000256" key="5">
    <source>
        <dbReference type="ARBA" id="ARBA00022932"/>
    </source>
</evidence>
<gene>
    <name evidence="7" type="ORF">C5Q98_06380</name>
</gene>
<dbReference type="InterPro" id="IPR001126">
    <property type="entry name" value="UmuC"/>
</dbReference>
<dbReference type="GO" id="GO:0003684">
    <property type="term" value="F:damaged DNA binding"/>
    <property type="evidence" value="ECO:0007669"/>
    <property type="project" value="InterPro"/>
</dbReference>
<dbReference type="PANTHER" id="PTHR11076:SF35">
    <property type="entry name" value="DNA REPAIR PROTEIN HOMOLOG YOBH"/>
    <property type="match status" value="1"/>
</dbReference>
<dbReference type="CDD" id="cd01700">
    <property type="entry name" value="PolY_Pol_V_umuC"/>
    <property type="match status" value="1"/>
</dbReference>
<evidence type="ECO:0000259" key="6">
    <source>
        <dbReference type="PROSITE" id="PS50173"/>
    </source>
</evidence>
<accession>A0A2S0KP96</accession>
<dbReference type="Proteomes" id="UP000237947">
    <property type="component" value="Chromosome"/>
</dbReference>
<dbReference type="GO" id="GO:0009432">
    <property type="term" value="P:SOS response"/>
    <property type="evidence" value="ECO:0007669"/>
    <property type="project" value="TreeGrafter"/>
</dbReference>
<dbReference type="KEGG" id="fsa:C5Q98_06380"/>
<dbReference type="InterPro" id="IPR017961">
    <property type="entry name" value="DNA_pol_Y-fam_little_finger"/>
</dbReference>
<feature type="domain" description="UmuC" evidence="6">
    <location>
        <begin position="14"/>
        <end position="243"/>
    </location>
</feature>
<dbReference type="Gene3D" id="1.10.150.20">
    <property type="entry name" value="5' to 3' exonuclease, C-terminal subdomain"/>
    <property type="match status" value="1"/>
</dbReference>
<evidence type="ECO:0000256" key="4">
    <source>
        <dbReference type="ARBA" id="ARBA00022763"/>
    </source>
</evidence>
<dbReference type="GO" id="GO:0003887">
    <property type="term" value="F:DNA-directed DNA polymerase activity"/>
    <property type="evidence" value="ECO:0007669"/>
    <property type="project" value="UniProtKB-KW"/>
</dbReference>
<dbReference type="AlphaFoldDB" id="A0A2S0KP96"/>
<dbReference type="PANTHER" id="PTHR11076">
    <property type="entry name" value="DNA REPAIR POLYMERASE UMUC / TRANSFERASE FAMILY MEMBER"/>
    <property type="match status" value="1"/>
</dbReference>
<evidence type="ECO:0000313" key="7">
    <source>
        <dbReference type="EMBL" id="AVM42860.1"/>
    </source>
</evidence>
<dbReference type="Pfam" id="PF00817">
    <property type="entry name" value="IMS"/>
    <property type="match status" value="1"/>
</dbReference>
<proteinExistence type="inferred from homology"/>
<evidence type="ECO:0000256" key="2">
    <source>
        <dbReference type="ARBA" id="ARBA00022457"/>
    </source>
</evidence>
<dbReference type="InterPro" id="IPR050116">
    <property type="entry name" value="DNA_polymerase-Y"/>
</dbReference>
<keyword evidence="8" id="KW-1185">Reference proteome</keyword>
<keyword evidence="5" id="KW-0808">Transferase</keyword>
<dbReference type="InterPro" id="IPR036775">
    <property type="entry name" value="DNA_pol_Y-fam_lit_finger_sf"/>
</dbReference>
<evidence type="ECO:0000256" key="1">
    <source>
        <dbReference type="ARBA" id="ARBA00010945"/>
    </source>
</evidence>
<keyword evidence="3" id="KW-0548">Nucleotidyltransferase</keyword>
<dbReference type="PROSITE" id="PS50173">
    <property type="entry name" value="UMUC"/>
    <property type="match status" value="1"/>
</dbReference>
<reference evidence="8" key="1">
    <citation type="submission" date="2018-02" db="EMBL/GenBank/DDBJ databases">
        <authorList>
            <person name="Holder M.E."/>
            <person name="Ajami N.J."/>
            <person name="Petrosino J.F."/>
        </authorList>
    </citation>
    <scope>NUCLEOTIDE SEQUENCE [LARGE SCALE GENOMIC DNA]</scope>
    <source>
        <strain evidence="8">CCUG 47711</strain>
    </source>
</reference>
<name>A0A2S0KP96_9FIRM</name>
<sequence>MTYIDYTKEPKSDIAFVDMKSFYASVECVKRNLNPLTTSLCVMSRSDNSSGLILASSPTFKKVFNKSNVNRARELPFDIETRKFSYKKALEQGIKVTDTYVKYIEDWAARTVIAAPRMALYIEENLKIQEVFHNYAAPEDVYPYSIDENFIDLSASLNHFVPDKNISKKDKLDIVSAKIQKDIWEATGIFSTVGMSNSNPLLAKLCLDNEAKKTKTMRANWSYEDVEEKVWGIKTLTDFWGIGKRTAKRLNKLGIYSIKDLANSNPDRLKKEFGIIGVQLWFHANGVDESKASIPYIPKQQGLGNSQVLPRDYTEQREIELVLREMAEQVAIRVRRNSKRAGLVSIFVGYSYKENLKPISVQTKITPSSSTKILCNHVIKLFRSQYKGGAVRNIGVRYGNLLNDDYTPFTFFDDAEELNKLERLDKAIDQIRDTYGFLSVQNASYLSEGSRAKARSELIGGHCGGLDGLM</sequence>
<dbReference type="Gene3D" id="3.30.70.270">
    <property type="match status" value="1"/>
</dbReference>
<dbReference type="InterPro" id="IPR043128">
    <property type="entry name" value="Rev_trsase/Diguanyl_cyclase"/>
</dbReference>
<dbReference type="SUPFAM" id="SSF100879">
    <property type="entry name" value="Lesion bypass DNA polymerase (Y-family), little finger domain"/>
    <property type="match status" value="1"/>
</dbReference>
<dbReference type="RefSeq" id="WP_106012809.1">
    <property type="nucleotide sequence ID" value="NZ_CP027226.1"/>
</dbReference>
<dbReference type="Pfam" id="PF11798">
    <property type="entry name" value="IMS_HHH"/>
    <property type="match status" value="1"/>
</dbReference>
<dbReference type="GO" id="GO:0006281">
    <property type="term" value="P:DNA repair"/>
    <property type="evidence" value="ECO:0007669"/>
    <property type="project" value="InterPro"/>
</dbReference>
<comment type="similarity">
    <text evidence="1">Belongs to the DNA polymerase type-Y family.</text>
</comment>
<evidence type="ECO:0000256" key="3">
    <source>
        <dbReference type="ARBA" id="ARBA00022695"/>
    </source>
</evidence>
<keyword evidence="4" id="KW-0227">DNA damage</keyword>
<keyword evidence="5" id="KW-0239">DNA-directed DNA polymerase</keyword>
<protein>
    <submittedName>
        <fullName evidence="7">DNA polymerase</fullName>
    </submittedName>
</protein>
<dbReference type="InterPro" id="IPR043502">
    <property type="entry name" value="DNA/RNA_pol_sf"/>
</dbReference>
<organism evidence="7 8">
    <name type="scientific">Fastidiosipila sanguinis</name>
    <dbReference type="NCBI Taxonomy" id="236753"/>
    <lineage>
        <taxon>Bacteria</taxon>
        <taxon>Bacillati</taxon>
        <taxon>Bacillota</taxon>
        <taxon>Clostridia</taxon>
        <taxon>Eubacteriales</taxon>
        <taxon>Oscillospiraceae</taxon>
        <taxon>Fastidiosipila</taxon>
    </lineage>
</organism>
<dbReference type="Gene3D" id="3.30.1490.100">
    <property type="entry name" value="DNA polymerase, Y-family, little finger domain"/>
    <property type="match status" value="1"/>
</dbReference>
<dbReference type="SUPFAM" id="SSF56672">
    <property type="entry name" value="DNA/RNA polymerases"/>
    <property type="match status" value="1"/>
</dbReference>